<evidence type="ECO:0000313" key="1">
    <source>
        <dbReference type="EMBL" id="KZP22635.1"/>
    </source>
</evidence>
<reference evidence="1" key="1">
    <citation type="journal article" date="2016" name="Mol. Biol. Evol.">
        <title>Comparative Genomics of Early-Diverging Mushroom-Forming Fungi Provides Insights into the Origins of Lignocellulose Decay Capabilities.</title>
        <authorList>
            <person name="Nagy L.G."/>
            <person name="Riley R."/>
            <person name="Tritt A."/>
            <person name="Adam C."/>
            <person name="Daum C."/>
            <person name="Floudas D."/>
            <person name="Sun H."/>
            <person name="Yadav J.S."/>
            <person name="Pangilinan J."/>
            <person name="Larsson K.H."/>
            <person name="Matsuura K."/>
            <person name="Barry K."/>
            <person name="Labutti K."/>
            <person name="Kuo R."/>
            <person name="Ohm R.A."/>
            <person name="Bhattacharya S.S."/>
            <person name="Shirouzu T."/>
            <person name="Yoshinaga Y."/>
            <person name="Martin F.M."/>
            <person name="Grigoriev I.V."/>
            <person name="Hibbett D.S."/>
        </authorList>
    </citation>
    <scope>NUCLEOTIDE SEQUENCE [LARGE SCALE GENOMIC DNA]</scope>
    <source>
        <strain evidence="1">CBS 109695</strain>
    </source>
</reference>
<sequence>MIATHWNDEGKYPADEGIFVEEGVPRPFTAALDSLLNAPDLVPKILPDLIAVCRSAKAVAIRAMANLDGVLADKPPHFASICSHISLIQNLSCLSAPKFSLALLGQDIVPSAVKLLLWLHNQSRGTPFEKYMASKAVLTGVGTVLTSLMSPNGPSWAIQALDAGVLSAALKLCMPMLLDTLRQYLMYKAVVRSAARALRRMKRLKLDDSLGGSIQEAWIAFKMLAEERIAQKERVDKEEVKSHNCDRVNCDVLIDHDDLLRCSGCSQEARKGLRGEHMHLRKCDYNF</sequence>
<protein>
    <submittedName>
        <fullName evidence="1">Uncharacterized protein</fullName>
    </submittedName>
</protein>
<dbReference type="EMBL" id="KV417538">
    <property type="protein sequence ID" value="KZP22635.1"/>
    <property type="molecule type" value="Genomic_DNA"/>
</dbReference>
<dbReference type="AlphaFoldDB" id="A0A166L6U6"/>
<name>A0A166L6U6_9AGAM</name>
<gene>
    <name evidence="1" type="ORF">FIBSPDRAFT_952746</name>
</gene>
<organism evidence="1">
    <name type="scientific">Athelia psychrophila</name>
    <dbReference type="NCBI Taxonomy" id="1759441"/>
    <lineage>
        <taxon>Eukaryota</taxon>
        <taxon>Fungi</taxon>
        <taxon>Dikarya</taxon>
        <taxon>Basidiomycota</taxon>
        <taxon>Agaricomycotina</taxon>
        <taxon>Agaricomycetes</taxon>
        <taxon>Agaricomycetidae</taxon>
        <taxon>Atheliales</taxon>
        <taxon>Atheliaceae</taxon>
        <taxon>Athelia</taxon>
    </lineage>
</organism>
<proteinExistence type="predicted"/>
<accession>A0A166L6U6</accession>